<dbReference type="AlphaFoldDB" id="A0A235F180"/>
<protein>
    <submittedName>
        <fullName evidence="2">Uncharacterized protein</fullName>
    </submittedName>
</protein>
<dbReference type="RefSeq" id="WP_094266802.1">
    <property type="nucleotide sequence ID" value="NZ_JAQVFK010000035.1"/>
</dbReference>
<feature type="chain" id="PRO_5012714698" evidence="1">
    <location>
        <begin position="27"/>
        <end position="81"/>
    </location>
</feature>
<name>A0A235F180_9RHOO</name>
<dbReference type="OrthoDB" id="9960030at2"/>
<reference evidence="2 3" key="1">
    <citation type="submission" date="2017-07" db="EMBL/GenBank/DDBJ databases">
        <title>Thauera sp. KNDSS-Mac4 genome sequence and assembly.</title>
        <authorList>
            <person name="Mayilraj S."/>
        </authorList>
    </citation>
    <scope>NUCLEOTIDE SEQUENCE [LARGE SCALE GENOMIC DNA]</scope>
    <source>
        <strain evidence="2 3">KNDSS-Mac4</strain>
    </source>
</reference>
<feature type="signal peptide" evidence="1">
    <location>
        <begin position="1"/>
        <end position="26"/>
    </location>
</feature>
<dbReference type="EMBL" id="NOIH01000003">
    <property type="protein sequence ID" value="OYD54951.1"/>
    <property type="molecule type" value="Genomic_DNA"/>
</dbReference>
<evidence type="ECO:0000313" key="2">
    <source>
        <dbReference type="EMBL" id="OYD54951.1"/>
    </source>
</evidence>
<evidence type="ECO:0000313" key="3">
    <source>
        <dbReference type="Proteomes" id="UP000215181"/>
    </source>
</evidence>
<accession>A0A235F180</accession>
<evidence type="ECO:0000256" key="1">
    <source>
        <dbReference type="SAM" id="SignalP"/>
    </source>
</evidence>
<dbReference type="Proteomes" id="UP000215181">
    <property type="component" value="Unassembled WGS sequence"/>
</dbReference>
<keyword evidence="1" id="KW-0732">Signal</keyword>
<keyword evidence="3" id="KW-1185">Reference proteome</keyword>
<comment type="caution">
    <text evidence="2">The sequence shown here is derived from an EMBL/GenBank/DDBJ whole genome shotgun (WGS) entry which is preliminary data.</text>
</comment>
<proteinExistence type="predicted"/>
<organism evidence="2 3">
    <name type="scientific">Thauera propionica</name>
    <dbReference type="NCBI Taxonomy" id="2019431"/>
    <lineage>
        <taxon>Bacteria</taxon>
        <taxon>Pseudomonadati</taxon>
        <taxon>Pseudomonadota</taxon>
        <taxon>Betaproteobacteria</taxon>
        <taxon>Rhodocyclales</taxon>
        <taxon>Zoogloeaceae</taxon>
        <taxon>Thauera</taxon>
    </lineage>
</organism>
<sequence>MKYAANLSSVPALVLGIVAVLGAGHAAAVQPEATRNPVQRAESPAPKDPALIDLMLFAHRADIAPLRVPAATSAAPERERR</sequence>
<gene>
    <name evidence="2" type="ORF">CGK74_01705</name>
</gene>